<feature type="transmembrane region" description="Helical" evidence="10">
    <location>
        <begin position="28"/>
        <end position="49"/>
    </location>
</feature>
<dbReference type="AlphaFoldDB" id="A0A242KDG3"/>
<keyword evidence="14" id="KW-1185">Reference proteome</keyword>
<dbReference type="InterPro" id="IPR004501">
    <property type="entry name" value="PTS_EIIC_3"/>
</dbReference>
<dbReference type="RefSeq" id="WP_086348015.1">
    <property type="nucleotide sequence ID" value="NZ_CP147247.1"/>
</dbReference>
<keyword evidence="5 10" id="KW-0812">Transmembrane</keyword>
<evidence type="ECO:0000313" key="13">
    <source>
        <dbReference type="EMBL" id="WYJ89188.1"/>
    </source>
</evidence>
<keyword evidence="2 8" id="KW-0813">Transport</keyword>
<organism evidence="12">
    <name type="scientific">Candidatus Enterococcus clewellii</name>
    <dbReference type="NCBI Taxonomy" id="1834193"/>
    <lineage>
        <taxon>Bacteria</taxon>
        <taxon>Bacillati</taxon>
        <taxon>Bacillota</taxon>
        <taxon>Bacilli</taxon>
        <taxon>Lactobacillales</taxon>
        <taxon>Enterococcaceae</taxon>
        <taxon>Enterococcus</taxon>
    </lineage>
</organism>
<evidence type="ECO:0000256" key="5">
    <source>
        <dbReference type="ARBA" id="ARBA00022692"/>
    </source>
</evidence>
<dbReference type="Proteomes" id="UP000195141">
    <property type="component" value="Chromosome"/>
</dbReference>
<evidence type="ECO:0000256" key="1">
    <source>
        <dbReference type="ARBA" id="ARBA00004651"/>
    </source>
</evidence>
<dbReference type="Pfam" id="PF02378">
    <property type="entry name" value="PTS_EIIC"/>
    <property type="match status" value="1"/>
</dbReference>
<evidence type="ECO:0000256" key="7">
    <source>
        <dbReference type="ARBA" id="ARBA00023136"/>
    </source>
</evidence>
<evidence type="ECO:0000256" key="2">
    <source>
        <dbReference type="ARBA" id="ARBA00022448"/>
    </source>
</evidence>
<evidence type="ECO:0000256" key="6">
    <source>
        <dbReference type="ARBA" id="ARBA00022989"/>
    </source>
</evidence>
<evidence type="ECO:0000256" key="4">
    <source>
        <dbReference type="ARBA" id="ARBA00022597"/>
    </source>
</evidence>
<sequence length="440" mass="47211">MDKYMDNVLAFADKISNNRYLKAISNGLMATLPINIIGSIALLLAVLPIEGWKNFITSINLGGYLSVGYSMTVGVISVYAAFLVGHRLATEFNQSAVPAGIVSLFAFLMMTPLTTLEETTTLDMSKLGAEGLFTAMICGLVFARIYCLILEKNISIKMPAGVPQFVTDTFAGLIPAIIVGFIAIIISWLFSFTAYGSFSDFVYQLLASPLQSLSSSVGSLVFIVLIQMVLWFFGIHGSLVVGSFITALYLPMDVQNMDALASGVARSELPNILSKSFYDLFAGIGGAGGTLSLIIVILLLAKSKQSRTVANLSAVPGMFTINEPMIFGLPLILNPIMAIPFILTPLVQTLVAYLAIWSGLFPRLSGIQVPFGTPIFLNGFLAGGWQIALLQIICVLAGCLLYLPFVKVMDKEKVKSEEQAEAMEAAETEGGKLTADGETV</sequence>
<evidence type="ECO:0000259" key="11">
    <source>
        <dbReference type="PROSITE" id="PS51105"/>
    </source>
</evidence>
<dbReference type="GO" id="GO:1901264">
    <property type="term" value="P:carbohydrate derivative transport"/>
    <property type="evidence" value="ECO:0007669"/>
    <property type="project" value="TreeGrafter"/>
</dbReference>
<dbReference type="GO" id="GO:0005886">
    <property type="term" value="C:plasma membrane"/>
    <property type="evidence" value="ECO:0007669"/>
    <property type="project" value="UniProtKB-SubCell"/>
</dbReference>
<dbReference type="OrthoDB" id="1550290at2"/>
<feature type="transmembrane region" description="Helical" evidence="10">
    <location>
        <begin position="201"/>
        <end position="223"/>
    </location>
</feature>
<keyword evidence="3 8" id="KW-1003">Cell membrane</keyword>
<accession>A0A242KDG3</accession>
<dbReference type="PIRSF" id="PIRSF006351">
    <property type="entry name" value="PTS_EIIC-Cellobiose"/>
    <property type="match status" value="1"/>
</dbReference>
<dbReference type="InterPro" id="IPR051088">
    <property type="entry name" value="PTS_Sugar-EIIC/EIIB"/>
</dbReference>
<comment type="function">
    <text evidence="8">The phosphoenolpyruvate-dependent sugar phosphotransferase system (PTS), a major carbohydrate active -transport system, catalyzes the phosphorylation of incoming sugar substrates concomitant with their translocation across the cell membrane.</text>
</comment>
<reference evidence="12" key="1">
    <citation type="submission" date="2017-05" db="EMBL/GenBank/DDBJ databases">
        <title>The Genome Sequence of Enterococcus sp. 9E7_DIV0242.</title>
        <authorList>
            <consortium name="The Broad Institute Genomics Platform"/>
            <consortium name="The Broad Institute Genomic Center for Infectious Diseases"/>
            <person name="Earl A."/>
            <person name="Manson A."/>
            <person name="Schwartman J."/>
            <person name="Gilmore M."/>
            <person name="Abouelleil A."/>
            <person name="Cao P."/>
            <person name="Chapman S."/>
            <person name="Cusick C."/>
            <person name="Shea T."/>
            <person name="Young S."/>
            <person name="Neafsey D."/>
            <person name="Nusbaum C."/>
            <person name="Birren B."/>
        </authorList>
    </citation>
    <scope>NUCLEOTIDE SEQUENCE [LARGE SCALE GENOMIC DNA]</scope>
    <source>
        <strain evidence="12">9E7_DIV0242</strain>
    </source>
</reference>
<feature type="transmembrane region" description="Helical" evidence="10">
    <location>
        <begin position="230"/>
        <end position="250"/>
    </location>
</feature>
<name>A0A242KDG3_9ENTE</name>
<feature type="transmembrane region" description="Helical" evidence="10">
    <location>
        <begin position="170"/>
        <end position="195"/>
    </location>
</feature>
<dbReference type="EMBL" id="NGMM01000001">
    <property type="protein sequence ID" value="OTP19109.1"/>
    <property type="molecule type" value="Genomic_DNA"/>
</dbReference>
<evidence type="ECO:0000256" key="9">
    <source>
        <dbReference type="SAM" id="MobiDB-lite"/>
    </source>
</evidence>
<proteinExistence type="predicted"/>
<gene>
    <name evidence="13" type="ORF">A5888_000907</name>
    <name evidence="12" type="ORF">A5888_000923</name>
</gene>
<evidence type="ECO:0000256" key="10">
    <source>
        <dbReference type="SAM" id="Phobius"/>
    </source>
</evidence>
<feature type="region of interest" description="Disordered" evidence="9">
    <location>
        <begin position="419"/>
        <end position="440"/>
    </location>
</feature>
<feature type="transmembrane region" description="Helical" evidence="10">
    <location>
        <begin position="376"/>
        <end position="403"/>
    </location>
</feature>
<keyword evidence="7 8" id="KW-0472">Membrane</keyword>
<evidence type="ECO:0000313" key="12">
    <source>
        <dbReference type="EMBL" id="OTP19109.1"/>
    </source>
</evidence>
<reference evidence="13" key="2">
    <citation type="submission" date="2017-05" db="EMBL/GenBank/DDBJ databases">
        <authorList>
            <consortium name="The Broad Institute Genomics Platform"/>
            <consortium name="The Broad Institute Genomic Center for Infectious Diseases"/>
            <person name="Earl A."/>
            <person name="Manson A."/>
            <person name="Schwartman J."/>
            <person name="Gilmore M."/>
            <person name="Abouelleil A."/>
            <person name="Cao P."/>
            <person name="Chapman S."/>
            <person name="Cusick C."/>
            <person name="Shea T."/>
            <person name="Young S."/>
            <person name="Neafsey D."/>
            <person name="Nusbaum C."/>
            <person name="Birren B."/>
        </authorList>
    </citation>
    <scope>NUCLEOTIDE SEQUENCE</scope>
    <source>
        <strain evidence="13">9E7_DIV0242</strain>
    </source>
</reference>
<evidence type="ECO:0000313" key="14">
    <source>
        <dbReference type="Proteomes" id="UP000195141"/>
    </source>
</evidence>
<dbReference type="GO" id="GO:0008982">
    <property type="term" value="F:protein-N(PI)-phosphohistidine-sugar phosphotransferase activity"/>
    <property type="evidence" value="ECO:0007669"/>
    <property type="project" value="UniProtKB-UniRule"/>
</dbReference>
<reference evidence="13" key="3">
    <citation type="submission" date="2024-03" db="EMBL/GenBank/DDBJ databases">
        <title>The Genome Sequence of Enterococcus sp. DIV0242b.</title>
        <authorList>
            <consortium name="The Broad Institute Genomics Platform"/>
            <consortium name="The Broad Institute Microbial Omics Core"/>
            <consortium name="The Broad Institute Genomic Center for Infectious Diseases"/>
            <person name="Earl A."/>
            <person name="Manson A."/>
            <person name="Gilmore M."/>
            <person name="Schwartman J."/>
            <person name="Shea T."/>
            <person name="Abouelleil A."/>
            <person name="Cao P."/>
            <person name="Chapman S."/>
            <person name="Cusick C."/>
            <person name="Young S."/>
            <person name="Neafsey D."/>
            <person name="Nusbaum C."/>
            <person name="Birren B."/>
        </authorList>
    </citation>
    <scope>NUCLEOTIDE SEQUENCE</scope>
    <source>
        <strain evidence="13">9E7_DIV0242</strain>
    </source>
</reference>
<feature type="transmembrane region" description="Helical" evidence="10">
    <location>
        <begin position="127"/>
        <end position="149"/>
    </location>
</feature>
<feature type="domain" description="PTS EIIC type-3" evidence="11">
    <location>
        <begin position="4"/>
        <end position="405"/>
    </location>
</feature>
<dbReference type="PANTHER" id="PTHR33989">
    <property type="match status" value="1"/>
</dbReference>
<protein>
    <recommendedName>
        <fullName evidence="8">Permease IIC component</fullName>
    </recommendedName>
</protein>
<dbReference type="InterPro" id="IPR004796">
    <property type="entry name" value="PTS_IIC_cello"/>
</dbReference>
<keyword evidence="4 8" id="KW-0762">Sugar transport</keyword>
<evidence type="ECO:0000256" key="3">
    <source>
        <dbReference type="ARBA" id="ARBA00022475"/>
    </source>
</evidence>
<keyword evidence="6 10" id="KW-1133">Transmembrane helix</keyword>
<dbReference type="GO" id="GO:0009401">
    <property type="term" value="P:phosphoenolpyruvate-dependent sugar phosphotransferase system"/>
    <property type="evidence" value="ECO:0007669"/>
    <property type="project" value="InterPro"/>
</dbReference>
<dbReference type="PROSITE" id="PS51105">
    <property type="entry name" value="PTS_EIIC_TYPE_3"/>
    <property type="match status" value="1"/>
</dbReference>
<dbReference type="InterPro" id="IPR003352">
    <property type="entry name" value="PTS_EIIC"/>
</dbReference>
<evidence type="ECO:0000256" key="8">
    <source>
        <dbReference type="PIRNR" id="PIRNR006351"/>
    </source>
</evidence>
<feature type="transmembrane region" description="Helical" evidence="10">
    <location>
        <begin position="331"/>
        <end position="356"/>
    </location>
</feature>
<dbReference type="PANTHER" id="PTHR33989:SF4">
    <property type="entry name" value="PTS SYSTEM N,N'-DIACETYLCHITOBIOSE-SPECIFIC EIIC COMPONENT"/>
    <property type="match status" value="1"/>
</dbReference>
<feature type="transmembrane region" description="Helical" evidence="10">
    <location>
        <begin position="96"/>
        <end position="115"/>
    </location>
</feature>
<dbReference type="EMBL" id="CP147247">
    <property type="protein sequence ID" value="WYJ89188.1"/>
    <property type="molecule type" value="Genomic_DNA"/>
</dbReference>
<comment type="subcellular location">
    <subcellularLocation>
        <location evidence="1">Cell membrane</location>
        <topology evidence="1">Multi-pass membrane protein</topology>
    </subcellularLocation>
</comment>
<dbReference type="NCBIfam" id="TIGR00410">
    <property type="entry name" value="lacE"/>
    <property type="match status" value="1"/>
</dbReference>
<feature type="transmembrane region" description="Helical" evidence="10">
    <location>
        <begin position="280"/>
        <end position="301"/>
    </location>
</feature>
<feature type="transmembrane region" description="Helical" evidence="10">
    <location>
        <begin position="61"/>
        <end position="84"/>
    </location>
</feature>